<evidence type="ECO:0000259" key="7">
    <source>
        <dbReference type="Pfam" id="PF20216"/>
    </source>
</evidence>
<dbReference type="Proteomes" id="UP000179129">
    <property type="component" value="Unassembled WGS sequence"/>
</dbReference>
<protein>
    <submittedName>
        <fullName evidence="8">Uncharacterized protein</fullName>
    </submittedName>
</protein>
<evidence type="ECO:0000256" key="3">
    <source>
        <dbReference type="ARBA" id="ARBA00022989"/>
    </source>
</evidence>
<dbReference type="InterPro" id="IPR046483">
    <property type="entry name" value="DUF6576"/>
</dbReference>
<evidence type="ECO:0000256" key="4">
    <source>
        <dbReference type="ARBA" id="ARBA00023136"/>
    </source>
</evidence>
<proteinExistence type="predicted"/>
<dbReference type="SMART" id="SM01160">
    <property type="entry name" value="DUF1751"/>
    <property type="match status" value="1"/>
</dbReference>
<comment type="caution">
    <text evidence="8">The sequence shown here is derived from an EMBL/GenBank/DDBJ whole genome shotgun (WGS) entry which is preliminary data.</text>
</comment>
<dbReference type="AlphaFoldDB" id="A0A1F5YLA1"/>
<sequence>MRYNTYYESTAFGIGGSLTRSIKFLIIGCTASFIVGKLFELSGSTFWLDAFGLTPVLVRKYLLLWQLGTYMFVHGNIWHLIFNMFVLWMFGGELERVWGSREFLVFFFITGVCVGLLYFIFASGLPLIVSAGSPYQVLIGSSGAIFGLLAAYGLMFPERTVLFMLLFPMKAKWFVLLIAAIEFYMSWSPSGVSHFAHLSGLLIGYLYLKKEWNLTRLADYYHDRKRRKRVRLVALENEIERQEKDEIDRILDKINAQGMKSLSRNELKILERASEKRKNK</sequence>
<dbReference type="STRING" id="1817867.A3F83_06445"/>
<dbReference type="Pfam" id="PF20216">
    <property type="entry name" value="DUF6576"/>
    <property type="match status" value="1"/>
</dbReference>
<dbReference type="GO" id="GO:0004252">
    <property type="term" value="F:serine-type endopeptidase activity"/>
    <property type="evidence" value="ECO:0007669"/>
    <property type="project" value="InterPro"/>
</dbReference>
<feature type="domain" description="DUF6576" evidence="7">
    <location>
        <begin position="237"/>
        <end position="276"/>
    </location>
</feature>
<evidence type="ECO:0000259" key="6">
    <source>
        <dbReference type="Pfam" id="PF01694"/>
    </source>
</evidence>
<organism evidence="8 9">
    <name type="scientific">Candidatus Glassbacteria bacterium RIFCSPLOWO2_12_FULL_58_11</name>
    <dbReference type="NCBI Taxonomy" id="1817867"/>
    <lineage>
        <taxon>Bacteria</taxon>
        <taxon>Candidatus Glassiibacteriota</taxon>
    </lineage>
</organism>
<comment type="subcellular location">
    <subcellularLocation>
        <location evidence="1">Membrane</location>
        <topology evidence="1">Multi-pass membrane protein</topology>
    </subcellularLocation>
</comment>
<dbReference type="EMBL" id="MFIX01000233">
    <property type="protein sequence ID" value="OGG00951.1"/>
    <property type="molecule type" value="Genomic_DNA"/>
</dbReference>
<dbReference type="InterPro" id="IPR035952">
    <property type="entry name" value="Rhomboid-like_sf"/>
</dbReference>
<gene>
    <name evidence="8" type="ORF">A3F83_06445</name>
</gene>
<keyword evidence="4 5" id="KW-0472">Membrane</keyword>
<keyword evidence="2 5" id="KW-0812">Transmembrane</keyword>
<dbReference type="Pfam" id="PF01694">
    <property type="entry name" value="Rhomboid"/>
    <property type="match status" value="1"/>
</dbReference>
<feature type="domain" description="Peptidase S54 rhomboid" evidence="6">
    <location>
        <begin position="64"/>
        <end position="207"/>
    </location>
</feature>
<accession>A0A1F5YLA1</accession>
<feature type="transmembrane region" description="Helical" evidence="5">
    <location>
        <begin position="191"/>
        <end position="208"/>
    </location>
</feature>
<name>A0A1F5YLA1_9BACT</name>
<feature type="transmembrane region" description="Helical" evidence="5">
    <location>
        <begin position="67"/>
        <end position="91"/>
    </location>
</feature>
<keyword evidence="3 5" id="KW-1133">Transmembrane helix</keyword>
<feature type="transmembrane region" description="Helical" evidence="5">
    <location>
        <begin position="24"/>
        <end position="47"/>
    </location>
</feature>
<evidence type="ECO:0000256" key="1">
    <source>
        <dbReference type="ARBA" id="ARBA00004141"/>
    </source>
</evidence>
<evidence type="ECO:0000256" key="2">
    <source>
        <dbReference type="ARBA" id="ARBA00022692"/>
    </source>
</evidence>
<evidence type="ECO:0000313" key="8">
    <source>
        <dbReference type="EMBL" id="OGG00951.1"/>
    </source>
</evidence>
<dbReference type="GO" id="GO:0016020">
    <property type="term" value="C:membrane"/>
    <property type="evidence" value="ECO:0007669"/>
    <property type="project" value="UniProtKB-SubCell"/>
</dbReference>
<dbReference type="PANTHER" id="PTHR43066:SF11">
    <property type="entry name" value="PEPTIDASE S54 RHOMBOID DOMAIN-CONTAINING PROTEIN"/>
    <property type="match status" value="1"/>
</dbReference>
<dbReference type="SUPFAM" id="SSF144091">
    <property type="entry name" value="Rhomboid-like"/>
    <property type="match status" value="1"/>
</dbReference>
<evidence type="ECO:0000313" key="9">
    <source>
        <dbReference type="Proteomes" id="UP000179129"/>
    </source>
</evidence>
<dbReference type="PANTHER" id="PTHR43066">
    <property type="entry name" value="RHOMBOID-RELATED PROTEIN"/>
    <property type="match status" value="1"/>
</dbReference>
<reference evidence="8 9" key="1">
    <citation type="journal article" date="2016" name="Nat. Commun.">
        <title>Thousands of microbial genomes shed light on interconnected biogeochemical processes in an aquifer system.</title>
        <authorList>
            <person name="Anantharaman K."/>
            <person name="Brown C.T."/>
            <person name="Hug L.A."/>
            <person name="Sharon I."/>
            <person name="Castelle C.J."/>
            <person name="Probst A.J."/>
            <person name="Thomas B.C."/>
            <person name="Singh A."/>
            <person name="Wilkins M.J."/>
            <person name="Karaoz U."/>
            <person name="Brodie E.L."/>
            <person name="Williams K.H."/>
            <person name="Hubbard S.S."/>
            <person name="Banfield J.F."/>
        </authorList>
    </citation>
    <scope>NUCLEOTIDE SEQUENCE [LARGE SCALE GENOMIC DNA]</scope>
</reference>
<feature type="transmembrane region" description="Helical" evidence="5">
    <location>
        <begin position="135"/>
        <end position="154"/>
    </location>
</feature>
<dbReference type="InterPro" id="IPR022764">
    <property type="entry name" value="Peptidase_S54_rhomboid_dom"/>
</dbReference>
<dbReference type="Gene3D" id="1.20.1540.10">
    <property type="entry name" value="Rhomboid-like"/>
    <property type="match status" value="1"/>
</dbReference>
<feature type="transmembrane region" description="Helical" evidence="5">
    <location>
        <begin position="161"/>
        <end position="185"/>
    </location>
</feature>
<feature type="transmembrane region" description="Helical" evidence="5">
    <location>
        <begin position="103"/>
        <end position="129"/>
    </location>
</feature>
<evidence type="ECO:0000256" key="5">
    <source>
        <dbReference type="SAM" id="Phobius"/>
    </source>
</evidence>